<organism evidence="2 3">
    <name type="scientific">Enterobacter asburiae</name>
    <dbReference type="NCBI Taxonomy" id="61645"/>
    <lineage>
        <taxon>Bacteria</taxon>
        <taxon>Pseudomonadati</taxon>
        <taxon>Pseudomonadota</taxon>
        <taxon>Gammaproteobacteria</taxon>
        <taxon>Enterobacterales</taxon>
        <taxon>Enterobacteriaceae</taxon>
        <taxon>Enterobacter</taxon>
        <taxon>Enterobacter cloacae complex</taxon>
    </lineage>
</organism>
<reference evidence="2 3" key="1">
    <citation type="submission" date="2018-06" db="EMBL/GenBank/DDBJ databases">
        <authorList>
            <consortium name="Pathogen Informatics"/>
            <person name="Doyle S."/>
        </authorList>
    </citation>
    <scope>NUCLEOTIDE SEQUENCE [LARGE SCALE GENOMIC DNA]</scope>
    <source>
        <strain evidence="2 3">NCTC12123</strain>
    </source>
</reference>
<feature type="compositionally biased region" description="Basic and acidic residues" evidence="1">
    <location>
        <begin position="202"/>
        <end position="219"/>
    </location>
</feature>
<dbReference type="Proteomes" id="UP000255163">
    <property type="component" value="Unassembled WGS sequence"/>
</dbReference>
<proteinExistence type="predicted"/>
<feature type="region of interest" description="Disordered" evidence="1">
    <location>
        <begin position="123"/>
        <end position="219"/>
    </location>
</feature>
<dbReference type="EMBL" id="UFYI01000007">
    <property type="protein sequence ID" value="STD25961.1"/>
    <property type="molecule type" value="Genomic_DNA"/>
</dbReference>
<sequence>MALLSRWLNSTSTRQHAHLHHRQQRGATGIVVVTQRLVNRQLNGGWPAARRRATARWQKLAKQSMKINAATGGIWRRSHGHSTKRKNDTPRMPSWAAIWRCSPGIFSSRLQKEARCHRHIEKHVRQQNAPQAVRREWTIPDQAGRTAKPASPGDRKRSEYQIPPPARAGSASWRTGAAVPACRENAADTGRRARKIAGSTDSRAERDACQKENRITCQR</sequence>
<dbReference type="AlphaFoldDB" id="A0A376FM13"/>
<name>A0A376FM13_ENTAS</name>
<evidence type="ECO:0000313" key="2">
    <source>
        <dbReference type="EMBL" id="STD25961.1"/>
    </source>
</evidence>
<gene>
    <name evidence="2" type="ORF">NCTC12123_05337</name>
</gene>
<protein>
    <submittedName>
        <fullName evidence="2">Uncharacterized protein</fullName>
    </submittedName>
</protein>
<evidence type="ECO:0000313" key="3">
    <source>
        <dbReference type="Proteomes" id="UP000255163"/>
    </source>
</evidence>
<accession>A0A376FM13</accession>
<evidence type="ECO:0000256" key="1">
    <source>
        <dbReference type="SAM" id="MobiDB-lite"/>
    </source>
</evidence>